<dbReference type="GO" id="GO:0010181">
    <property type="term" value="F:FMN binding"/>
    <property type="evidence" value="ECO:0007669"/>
    <property type="project" value="InterPro"/>
</dbReference>
<proteinExistence type="predicted"/>
<dbReference type="CDD" id="cd02803">
    <property type="entry name" value="OYE_like_FMN_family"/>
    <property type="match status" value="1"/>
</dbReference>
<dbReference type="GO" id="GO:0016491">
    <property type="term" value="F:oxidoreductase activity"/>
    <property type="evidence" value="ECO:0007669"/>
    <property type="project" value="UniProtKB-KW"/>
</dbReference>
<dbReference type="eggNOG" id="COG1902">
    <property type="taxonomic scope" value="Bacteria"/>
</dbReference>
<dbReference type="KEGG" id="mym:A176_003555"/>
<reference evidence="4 5" key="1">
    <citation type="journal article" date="2016" name="PLoS ONE">
        <title>Complete Genome Sequence and Comparative Genomics of a Novel Myxobacterium Myxococcus hansupus.</title>
        <authorList>
            <person name="Sharma G."/>
            <person name="Narwani T."/>
            <person name="Subramanian S."/>
        </authorList>
    </citation>
    <scope>NUCLEOTIDE SEQUENCE [LARGE SCALE GENOMIC DNA]</scope>
    <source>
        <strain evidence="5">mixupus</strain>
    </source>
</reference>
<dbReference type="RefSeq" id="WP_044890463.1">
    <property type="nucleotide sequence ID" value="NZ_CP012109.1"/>
</dbReference>
<dbReference type="Proteomes" id="UP000009026">
    <property type="component" value="Chromosome"/>
</dbReference>
<name>A0A0H4WYG0_9BACT</name>
<dbReference type="InterPro" id="IPR001155">
    <property type="entry name" value="OxRdtase_FMN_N"/>
</dbReference>
<dbReference type="PANTHER" id="PTHR43656">
    <property type="entry name" value="BINDING OXIDOREDUCTASE, PUTATIVE (AFU_ORTHOLOGUE AFUA_2G08260)-RELATED"/>
    <property type="match status" value="1"/>
</dbReference>
<dbReference type="PANTHER" id="PTHR43656:SF2">
    <property type="entry name" value="BINDING OXIDOREDUCTASE, PUTATIVE (AFU_ORTHOLOGUE AFUA_2G08260)-RELATED"/>
    <property type="match status" value="1"/>
</dbReference>
<dbReference type="InterPro" id="IPR051799">
    <property type="entry name" value="NADH_flavin_oxidoreductase"/>
</dbReference>
<feature type="domain" description="NADH:flavin oxidoreductase/NADH oxidase N-terminal" evidence="3">
    <location>
        <begin position="3"/>
        <end position="325"/>
    </location>
</feature>
<gene>
    <name evidence="4" type="ORF">A176_003555</name>
</gene>
<sequence length="361" mass="39712">MTDLFAPLELRKGVIAPNRIWLAPLTNTQSHPDGSLSDAELRFLAMRADGGFGLVETCAVYVAQDGKAWPGELGVHDDAMLPGMKRLAARIHEGGALIAAQLFHGGLRANPDVSQREVWSASAYDAEGIHCREATEADIEATLQAFADAARRCVEAGFDAVELHGAHGYLLSQFLSNVFNRRTDRWGGSLENRWRLLQETVRAVKRAAPSLVLSVRLSPEDARQTRGIDLDESLEVARMLKAEGVDILHLSLWKAALNTQKRPDQHATPLFRQAVGPDMRIVVAGEVRTREEAEAQLARGADAVAVGRAAIANHDWPRRVQRGEALQVPPLSPTTLHAEGLSDVFVKYMRNWRDFVADTQE</sequence>
<dbReference type="STRING" id="1297742.A176_003555"/>
<organism evidence="4 5">
    <name type="scientific">Pseudomyxococcus hansupus</name>
    <dbReference type="NCBI Taxonomy" id="1297742"/>
    <lineage>
        <taxon>Bacteria</taxon>
        <taxon>Pseudomonadati</taxon>
        <taxon>Myxococcota</taxon>
        <taxon>Myxococcia</taxon>
        <taxon>Myxococcales</taxon>
        <taxon>Cystobacterineae</taxon>
        <taxon>Myxococcaceae</taxon>
        <taxon>Pseudomyxococcus</taxon>
    </lineage>
</organism>
<evidence type="ECO:0000256" key="1">
    <source>
        <dbReference type="ARBA" id="ARBA00022630"/>
    </source>
</evidence>
<evidence type="ECO:0000313" key="4">
    <source>
        <dbReference type="EMBL" id="AKQ66643.1"/>
    </source>
</evidence>
<protein>
    <submittedName>
        <fullName evidence="4">Oxidoreductase</fullName>
    </submittedName>
</protein>
<dbReference type="AlphaFoldDB" id="A0A0H4WYG0"/>
<evidence type="ECO:0000313" key="5">
    <source>
        <dbReference type="Proteomes" id="UP000009026"/>
    </source>
</evidence>
<dbReference type="EMBL" id="CP012109">
    <property type="protein sequence ID" value="AKQ66643.1"/>
    <property type="molecule type" value="Genomic_DNA"/>
</dbReference>
<keyword evidence="5" id="KW-1185">Reference proteome</keyword>
<evidence type="ECO:0000259" key="3">
    <source>
        <dbReference type="Pfam" id="PF00724"/>
    </source>
</evidence>
<accession>A0A0H4WYG0</accession>
<dbReference type="Pfam" id="PF00724">
    <property type="entry name" value="Oxidored_FMN"/>
    <property type="match status" value="1"/>
</dbReference>
<keyword evidence="1" id="KW-0285">Flavoprotein</keyword>
<dbReference type="SUPFAM" id="SSF51395">
    <property type="entry name" value="FMN-linked oxidoreductases"/>
    <property type="match status" value="1"/>
</dbReference>
<keyword evidence="2" id="KW-0560">Oxidoreductase</keyword>
<evidence type="ECO:0000256" key="2">
    <source>
        <dbReference type="ARBA" id="ARBA00023002"/>
    </source>
</evidence>
<dbReference type="InterPro" id="IPR013785">
    <property type="entry name" value="Aldolase_TIM"/>
</dbReference>
<dbReference type="PATRIC" id="fig|1297742.4.peg.3589"/>
<dbReference type="OrthoDB" id="9784632at2"/>
<dbReference type="Gene3D" id="3.20.20.70">
    <property type="entry name" value="Aldolase class I"/>
    <property type="match status" value="1"/>
</dbReference>